<dbReference type="SUPFAM" id="SSF48557">
    <property type="entry name" value="L-aspartase-like"/>
    <property type="match status" value="1"/>
</dbReference>
<evidence type="ECO:0000256" key="11">
    <source>
        <dbReference type="NCBIfam" id="TIGR00928"/>
    </source>
</evidence>
<protein>
    <recommendedName>
        <fullName evidence="5 11">Adenylosuccinate lyase</fullName>
        <shortName evidence="12">ASL</shortName>
        <ecNumber evidence="4 11">4.3.2.2</ecNumber>
    </recommendedName>
    <alternativeName>
        <fullName evidence="9 12">Adenylosuccinase</fullName>
    </alternativeName>
</protein>
<name>A0A377FWG7_9BACL</name>
<evidence type="ECO:0000256" key="7">
    <source>
        <dbReference type="ARBA" id="ARBA00023239"/>
    </source>
</evidence>
<dbReference type="GO" id="GO:0044208">
    <property type="term" value="P:'de novo' AMP biosynthetic process"/>
    <property type="evidence" value="ECO:0007669"/>
    <property type="project" value="UniProtKB-UniPathway"/>
</dbReference>
<dbReference type="Proteomes" id="UP000254060">
    <property type="component" value="Unassembled WGS sequence"/>
</dbReference>
<comment type="pathway">
    <text evidence="1 12">Purine metabolism; IMP biosynthesis via de novo pathway; 5-amino-1-(5-phospho-D-ribosyl)imidazole-4-carboxamide from 5-amino-1-(5-phospho-D-ribosyl)imidazole-4-carboxylate: step 2/2.</text>
</comment>
<evidence type="ECO:0000256" key="5">
    <source>
        <dbReference type="ARBA" id="ARBA00017058"/>
    </source>
</evidence>
<comment type="catalytic activity">
    <reaction evidence="8">
        <text>(2S)-2-[5-amino-1-(5-phospho-beta-D-ribosyl)imidazole-4-carboxamido]succinate = 5-amino-1-(5-phospho-beta-D-ribosyl)imidazole-4-carboxamide + fumarate</text>
        <dbReference type="Rhea" id="RHEA:23920"/>
        <dbReference type="ChEBI" id="CHEBI:29806"/>
        <dbReference type="ChEBI" id="CHEBI:58443"/>
        <dbReference type="ChEBI" id="CHEBI:58475"/>
        <dbReference type="EC" id="4.3.2.2"/>
    </reaction>
    <physiologicalReaction direction="left-to-right" evidence="8">
        <dbReference type="Rhea" id="RHEA:23921"/>
    </physiologicalReaction>
</comment>
<dbReference type="FunFam" id="1.10.275.10:FF:000006">
    <property type="entry name" value="Adenylosuccinate lyase"/>
    <property type="match status" value="1"/>
</dbReference>
<evidence type="ECO:0000256" key="3">
    <source>
        <dbReference type="ARBA" id="ARBA00008273"/>
    </source>
</evidence>
<comment type="catalytic activity">
    <reaction evidence="10">
        <text>N(6)-(1,2-dicarboxyethyl)-AMP = fumarate + AMP</text>
        <dbReference type="Rhea" id="RHEA:16853"/>
        <dbReference type="ChEBI" id="CHEBI:29806"/>
        <dbReference type="ChEBI" id="CHEBI:57567"/>
        <dbReference type="ChEBI" id="CHEBI:456215"/>
        <dbReference type="EC" id="4.3.2.2"/>
    </reaction>
    <physiologicalReaction direction="left-to-right" evidence="10">
        <dbReference type="Rhea" id="RHEA:16854"/>
    </physiologicalReaction>
</comment>
<dbReference type="OrthoDB" id="9768878at2"/>
<dbReference type="PROSITE" id="PS00163">
    <property type="entry name" value="FUMARATE_LYASES"/>
    <property type="match status" value="1"/>
</dbReference>
<dbReference type="CDD" id="cd01360">
    <property type="entry name" value="Adenylsuccinate_lyase_1"/>
    <property type="match status" value="1"/>
</dbReference>
<dbReference type="STRING" id="1397694.GCA_000702585_00011"/>
<evidence type="ECO:0000313" key="14">
    <source>
        <dbReference type="EMBL" id="STO09182.1"/>
    </source>
</evidence>
<dbReference type="InterPro" id="IPR022761">
    <property type="entry name" value="Fumarate_lyase_N"/>
</dbReference>
<evidence type="ECO:0000256" key="12">
    <source>
        <dbReference type="RuleBase" id="RU361172"/>
    </source>
</evidence>
<evidence type="ECO:0000256" key="9">
    <source>
        <dbReference type="ARBA" id="ARBA00030717"/>
    </source>
</evidence>
<evidence type="ECO:0000256" key="1">
    <source>
        <dbReference type="ARBA" id="ARBA00004706"/>
    </source>
</evidence>
<dbReference type="InterPro" id="IPR004769">
    <property type="entry name" value="Pur_lyase"/>
</dbReference>
<dbReference type="UniPathway" id="UPA00075">
    <property type="reaction ID" value="UER00336"/>
</dbReference>
<reference evidence="14 15" key="1">
    <citation type="submission" date="2018-06" db="EMBL/GenBank/DDBJ databases">
        <authorList>
            <consortium name="Pathogen Informatics"/>
            <person name="Doyle S."/>
        </authorList>
    </citation>
    <scope>NUCLEOTIDE SEQUENCE [LARGE SCALE GENOMIC DNA]</scope>
    <source>
        <strain evidence="14 15">NCTC13163</strain>
    </source>
</reference>
<organism evidence="14 15">
    <name type="scientific">Exiguobacterium aurantiacum</name>
    <dbReference type="NCBI Taxonomy" id="33987"/>
    <lineage>
        <taxon>Bacteria</taxon>
        <taxon>Bacillati</taxon>
        <taxon>Bacillota</taxon>
        <taxon>Bacilli</taxon>
        <taxon>Bacillales</taxon>
        <taxon>Bacillales Family XII. Incertae Sedis</taxon>
        <taxon>Exiguobacterium</taxon>
    </lineage>
</organism>
<comment type="similarity">
    <text evidence="3 12">Belongs to the lyase 1 family. Adenylosuccinate lyase subfamily.</text>
</comment>
<evidence type="ECO:0000256" key="4">
    <source>
        <dbReference type="ARBA" id="ARBA00012339"/>
    </source>
</evidence>
<dbReference type="Gene3D" id="1.20.200.10">
    <property type="entry name" value="Fumarase/aspartase (Central domain)"/>
    <property type="match status" value="1"/>
</dbReference>
<evidence type="ECO:0000256" key="10">
    <source>
        <dbReference type="ARBA" id="ARBA00049115"/>
    </source>
</evidence>
<dbReference type="PANTHER" id="PTHR43172">
    <property type="entry name" value="ADENYLOSUCCINATE LYASE"/>
    <property type="match status" value="1"/>
</dbReference>
<evidence type="ECO:0000256" key="2">
    <source>
        <dbReference type="ARBA" id="ARBA00004734"/>
    </source>
</evidence>
<evidence type="ECO:0000256" key="6">
    <source>
        <dbReference type="ARBA" id="ARBA00022755"/>
    </source>
</evidence>
<sequence>MISRYTRPEMAAIWTDENKFDAWLKVELYACEAWSELGVIPKEDVKVLWDQASFDVDRILEIEQETRHDVIAFTRAVSETLGEEKKWVHYGLTSTDVVDTALSYLIKQANDILEADLDRFIDILAEKAKAHKYDIMMGRTHGVHAEPTTFGLKLALWYEEMKRNKKRFMAARETIEFGKMSGAVGTFANIDPFIESYVCDKLGIQAAPISTQTLQRDRHAEYMGTLALIATSIEKMATEIRGLQKTETREVEEYFAKGQKGSSAMPHKRNPIGSENMTGLARVIRGHMVTAYENVPLWHERDISHSSAERIILPDATSLLNYMLNRFGNIVKNLTVFPDNMRRNMDRTFGIIFSQRILLALIEKGWSREAAYDAVQPKAMQAWEEETMFRTLIEQDAEMGALFTSDELDDLFDPSHHVRRVDVIFERCGL</sequence>
<dbReference type="InterPro" id="IPR019468">
    <property type="entry name" value="AdenyloSucc_lyase_C"/>
</dbReference>
<dbReference type="GO" id="GO:0004018">
    <property type="term" value="F:N6-(1,2-dicarboxyethyl)AMP AMP-lyase (fumarate-forming) activity"/>
    <property type="evidence" value="ECO:0007669"/>
    <property type="project" value="UniProtKB-UniRule"/>
</dbReference>
<dbReference type="PANTHER" id="PTHR43172:SF1">
    <property type="entry name" value="ADENYLOSUCCINATE LYASE"/>
    <property type="match status" value="1"/>
</dbReference>
<dbReference type="GO" id="GO:0070626">
    <property type="term" value="F:(S)-2-(5-amino-1-(5-phospho-D-ribosyl)imidazole-4-carboxamido) succinate lyase (fumarate-forming) activity"/>
    <property type="evidence" value="ECO:0007669"/>
    <property type="project" value="TreeGrafter"/>
</dbReference>
<accession>A0A377FWG7</accession>
<dbReference type="EC" id="4.3.2.2" evidence="4 11"/>
<dbReference type="RefSeq" id="WP_029333666.1">
    <property type="nucleotide sequence ID" value="NZ_UGGP01000001.1"/>
</dbReference>
<dbReference type="AlphaFoldDB" id="A0A377FWG7"/>
<dbReference type="PRINTS" id="PR00149">
    <property type="entry name" value="FUMRATELYASE"/>
</dbReference>
<feature type="domain" description="Adenylosuccinate lyase C-terminal" evidence="13">
    <location>
        <begin position="349"/>
        <end position="429"/>
    </location>
</feature>
<dbReference type="Gene3D" id="1.10.40.30">
    <property type="entry name" value="Fumarase/aspartase (C-terminal domain)"/>
    <property type="match status" value="1"/>
</dbReference>
<dbReference type="InterPro" id="IPR024083">
    <property type="entry name" value="Fumarase/histidase_N"/>
</dbReference>
<dbReference type="FunFam" id="1.20.200.10:FF:000008">
    <property type="entry name" value="Adenylosuccinate lyase"/>
    <property type="match status" value="1"/>
</dbReference>
<dbReference type="EMBL" id="UGGP01000001">
    <property type="protein sequence ID" value="STO09182.1"/>
    <property type="molecule type" value="Genomic_DNA"/>
</dbReference>
<dbReference type="UniPathway" id="UPA00074">
    <property type="reaction ID" value="UER00132"/>
</dbReference>
<evidence type="ECO:0000256" key="8">
    <source>
        <dbReference type="ARBA" id="ARBA00024477"/>
    </source>
</evidence>
<dbReference type="InterPro" id="IPR020557">
    <property type="entry name" value="Fumarate_lyase_CS"/>
</dbReference>
<dbReference type="InterPro" id="IPR000362">
    <property type="entry name" value="Fumarate_lyase_fam"/>
</dbReference>
<evidence type="ECO:0000259" key="13">
    <source>
        <dbReference type="SMART" id="SM00998"/>
    </source>
</evidence>
<keyword evidence="7 12" id="KW-0456">Lyase</keyword>
<dbReference type="GO" id="GO:0006189">
    <property type="term" value="P:'de novo' IMP biosynthetic process"/>
    <property type="evidence" value="ECO:0007669"/>
    <property type="project" value="UniProtKB-UniPathway"/>
</dbReference>
<dbReference type="FunFam" id="1.10.40.30:FF:000007">
    <property type="entry name" value="Adenylosuccinate lyase"/>
    <property type="match status" value="1"/>
</dbReference>
<dbReference type="SMART" id="SM00998">
    <property type="entry name" value="ADSL_C"/>
    <property type="match status" value="1"/>
</dbReference>
<dbReference type="Pfam" id="PF00206">
    <property type="entry name" value="Lyase_1"/>
    <property type="match status" value="1"/>
</dbReference>
<dbReference type="Gene3D" id="1.10.275.10">
    <property type="entry name" value="Fumarase/aspartase (N-terminal domain)"/>
    <property type="match status" value="1"/>
</dbReference>
<dbReference type="Pfam" id="PF10397">
    <property type="entry name" value="ADSL_C"/>
    <property type="match status" value="1"/>
</dbReference>
<evidence type="ECO:0000313" key="15">
    <source>
        <dbReference type="Proteomes" id="UP000254060"/>
    </source>
</evidence>
<dbReference type="InterPro" id="IPR008948">
    <property type="entry name" value="L-Aspartase-like"/>
</dbReference>
<dbReference type="GO" id="GO:0005829">
    <property type="term" value="C:cytosol"/>
    <property type="evidence" value="ECO:0007669"/>
    <property type="project" value="TreeGrafter"/>
</dbReference>
<dbReference type="PRINTS" id="PR00145">
    <property type="entry name" value="ARGSUCLYASE"/>
</dbReference>
<proteinExistence type="inferred from homology"/>
<dbReference type="NCBIfam" id="TIGR00928">
    <property type="entry name" value="purB"/>
    <property type="match status" value="1"/>
</dbReference>
<gene>
    <name evidence="14" type="primary">purB</name>
    <name evidence="14" type="ORF">NCTC13163_02583</name>
</gene>
<comment type="pathway">
    <text evidence="2 12">Purine metabolism; AMP biosynthesis via de novo pathway; AMP from IMP: step 2/2.</text>
</comment>
<keyword evidence="6 12" id="KW-0658">Purine biosynthesis</keyword>